<evidence type="ECO:0008006" key="11">
    <source>
        <dbReference type="Google" id="ProtNLM"/>
    </source>
</evidence>
<reference evidence="9 10" key="1">
    <citation type="submission" date="2020-04" db="EMBL/GenBank/DDBJ databases">
        <authorList>
            <person name="Wallbank WR R."/>
            <person name="Pardo Diaz C."/>
            <person name="Kozak K."/>
            <person name="Martin S."/>
            <person name="Jiggins C."/>
            <person name="Moest M."/>
            <person name="Warren A I."/>
            <person name="Byers J.R.P. K."/>
            <person name="Montejo-Kovacevich G."/>
            <person name="Yen C E."/>
        </authorList>
    </citation>
    <scope>NUCLEOTIDE SEQUENCE [LARGE SCALE GENOMIC DNA]</scope>
</reference>
<comment type="function">
    <text evidence="1">JanA and janB regulate somatic sex differentiation.</text>
</comment>
<dbReference type="Gene3D" id="3.50.20.20">
    <property type="entry name" value="Janus/Ocnus"/>
    <property type="match status" value="1"/>
</dbReference>
<evidence type="ECO:0000313" key="7">
    <source>
        <dbReference type="EMBL" id="CAB3239670.1"/>
    </source>
</evidence>
<dbReference type="PANTHER" id="PTHR12258">
    <property type="entry name" value="JANUS-A/JANUS-B"/>
    <property type="match status" value="1"/>
</dbReference>
<organism evidence="8 10">
    <name type="scientific">Arctia plantaginis</name>
    <name type="common">Wood tiger moth</name>
    <name type="synonym">Phalaena plantaginis</name>
    <dbReference type="NCBI Taxonomy" id="874455"/>
    <lineage>
        <taxon>Eukaryota</taxon>
        <taxon>Metazoa</taxon>
        <taxon>Ecdysozoa</taxon>
        <taxon>Arthropoda</taxon>
        <taxon>Hexapoda</taxon>
        <taxon>Insecta</taxon>
        <taxon>Pterygota</taxon>
        <taxon>Neoptera</taxon>
        <taxon>Endopterygota</taxon>
        <taxon>Lepidoptera</taxon>
        <taxon>Glossata</taxon>
        <taxon>Ditrysia</taxon>
        <taxon>Noctuoidea</taxon>
        <taxon>Erebidae</taxon>
        <taxon>Arctiinae</taxon>
        <taxon>Arctia</taxon>
    </lineage>
</organism>
<protein>
    <recommendedName>
        <fullName evidence="11">14 kDa phosphohistidine phosphatase</fullName>
    </recommendedName>
</protein>
<sequence length="143" mass="16217">MFSVIFQHSVKSVRRAPVFGVLCRKMSALLDAIPKVEIEASGVFKYILINVHDKTQPNVEPVTIVRGIQLSYHSDIYDVVQEKLHPLDCEPIGGGRISHDAQDKKIFIYGYSQSYGRADHELTAKLIKKTYPDYTISVTDDEY</sequence>
<evidence type="ECO:0000256" key="5">
    <source>
        <dbReference type="PIRSR" id="PIRSR607702-1"/>
    </source>
</evidence>
<dbReference type="Proteomes" id="UP000494106">
    <property type="component" value="Unassembled WGS sequence"/>
</dbReference>
<accession>A0A8S1A0I2</accession>
<evidence type="ECO:0000256" key="4">
    <source>
        <dbReference type="ARBA" id="ARBA00022928"/>
    </source>
</evidence>
<dbReference type="Pfam" id="PF05005">
    <property type="entry name" value="Ocnus"/>
    <property type="match status" value="1"/>
</dbReference>
<evidence type="ECO:0000256" key="3">
    <source>
        <dbReference type="ARBA" id="ARBA00022782"/>
    </source>
</evidence>
<dbReference type="InterPro" id="IPR007702">
    <property type="entry name" value="Janus"/>
</dbReference>
<dbReference type="OrthoDB" id="10249612at2759"/>
<gene>
    <name evidence="7" type="ORF">APLA_LOCUS7892</name>
    <name evidence="8" type="ORF">APLA_LOCUS8918</name>
</gene>
<dbReference type="EMBL" id="CADEBC010000503">
    <property type="protein sequence ID" value="CAB3239670.1"/>
    <property type="molecule type" value="Genomic_DNA"/>
</dbReference>
<evidence type="ECO:0000313" key="8">
    <source>
        <dbReference type="EMBL" id="CAB3240212.1"/>
    </source>
</evidence>
<comment type="caution">
    <text evidence="8">The sequence shown here is derived from an EMBL/GenBank/DDBJ whole genome shotgun (WGS) entry which is preliminary data.</text>
</comment>
<keyword evidence="9" id="KW-1185">Reference proteome</keyword>
<dbReference type="InterPro" id="IPR038596">
    <property type="entry name" value="Janus_sf"/>
</dbReference>
<feature type="binding site" evidence="6">
    <location>
        <position position="45"/>
    </location>
    <ligand>
        <name>substrate</name>
    </ligand>
</feature>
<proteinExistence type="inferred from homology"/>
<comment type="similarity">
    <text evidence="2">Belongs to the janus family.</text>
</comment>
<dbReference type="GO" id="GO:0007548">
    <property type="term" value="P:sex differentiation"/>
    <property type="evidence" value="ECO:0007669"/>
    <property type="project" value="UniProtKB-KW"/>
</dbReference>
<dbReference type="AlphaFoldDB" id="A0A8S1A0I2"/>
<dbReference type="EMBL" id="CADEBD010000309">
    <property type="protein sequence ID" value="CAB3240212.1"/>
    <property type="molecule type" value="Genomic_DNA"/>
</dbReference>
<feature type="active site" description="Proton acceptor" evidence="5">
    <location>
        <position position="73"/>
    </location>
</feature>
<dbReference type="GO" id="GO:0005829">
    <property type="term" value="C:cytosol"/>
    <property type="evidence" value="ECO:0007669"/>
    <property type="project" value="TreeGrafter"/>
</dbReference>
<evidence type="ECO:0000313" key="10">
    <source>
        <dbReference type="Proteomes" id="UP000494256"/>
    </source>
</evidence>
<dbReference type="GO" id="GO:0030154">
    <property type="term" value="P:cell differentiation"/>
    <property type="evidence" value="ECO:0007669"/>
    <property type="project" value="UniProtKB-KW"/>
</dbReference>
<evidence type="ECO:0000256" key="2">
    <source>
        <dbReference type="ARBA" id="ARBA00010971"/>
    </source>
</evidence>
<keyword evidence="3" id="KW-0221">Differentiation</keyword>
<keyword evidence="4" id="KW-0726">Sexual differentiation</keyword>
<evidence type="ECO:0000256" key="6">
    <source>
        <dbReference type="PIRSR" id="PIRSR607702-2"/>
    </source>
</evidence>
<dbReference type="Proteomes" id="UP000494256">
    <property type="component" value="Unassembled WGS sequence"/>
</dbReference>
<evidence type="ECO:0000256" key="1">
    <source>
        <dbReference type="ARBA" id="ARBA00002508"/>
    </source>
</evidence>
<dbReference type="GO" id="GO:0101006">
    <property type="term" value="F:protein histidine phosphatase activity"/>
    <property type="evidence" value="ECO:0007669"/>
    <property type="project" value="TreeGrafter"/>
</dbReference>
<dbReference type="SUPFAM" id="SSF143724">
    <property type="entry name" value="PHP14-like"/>
    <property type="match status" value="1"/>
</dbReference>
<dbReference type="PANTHER" id="PTHR12258:SF5">
    <property type="entry name" value="BCDNA.GH02250-RELATED"/>
    <property type="match status" value="1"/>
</dbReference>
<name>A0A8S1A0I2_ARCPL</name>
<evidence type="ECO:0000313" key="9">
    <source>
        <dbReference type="Proteomes" id="UP000494106"/>
    </source>
</evidence>